<reference evidence="2" key="1">
    <citation type="submission" date="2021-10" db="EMBL/GenBank/DDBJ databases">
        <authorList>
            <person name="Criscuolo A."/>
        </authorList>
    </citation>
    <scope>NUCLEOTIDE SEQUENCE</scope>
    <source>
        <strain evidence="2">CIP111885</strain>
    </source>
</reference>
<dbReference type="AlphaFoldDB" id="A0A9C7G9I5"/>
<dbReference type="SUPFAM" id="SSF54403">
    <property type="entry name" value="Cystatin/monellin"/>
    <property type="match status" value="2"/>
</dbReference>
<dbReference type="EMBL" id="CAKJTG010000009">
    <property type="protein sequence ID" value="CAG9608276.1"/>
    <property type="molecule type" value="Genomic_DNA"/>
</dbReference>
<dbReference type="InterPro" id="IPR046350">
    <property type="entry name" value="Cystatin_sf"/>
</dbReference>
<dbReference type="Proteomes" id="UP000789845">
    <property type="component" value="Unassembled WGS sequence"/>
</dbReference>
<dbReference type="Pfam" id="PF17881">
    <property type="entry name" value="TseB"/>
    <property type="match status" value="1"/>
</dbReference>
<protein>
    <recommendedName>
        <fullName evidence="1">Cell wall elongation regulator TseB-like domain-containing protein</fullName>
    </recommendedName>
</protein>
<dbReference type="InterPro" id="IPR041401">
    <property type="entry name" value="TseB-like_dom"/>
</dbReference>
<name>A0A9C7G9I5_9BACI</name>
<proteinExistence type="predicted"/>
<evidence type="ECO:0000313" key="3">
    <source>
        <dbReference type="Proteomes" id="UP000789845"/>
    </source>
</evidence>
<accession>A0A9C7G9I5</accession>
<sequence length="149" mass="16998">MVLFLTISSLLSYTYIQALKPLKGSEKEAIKIALAETNLVSIDDFEEYHGLESVFVVKGKSKSGESLIAWISEDKKEITVKKEADGITAKDAIKKVKQFSEPTKIMDIRLGMEKGIPLWEIYYLSDSNLINYYHLDFETGEWLKKIENL</sequence>
<comment type="caution">
    <text evidence="2">The sequence shown here is derived from an EMBL/GenBank/DDBJ whole genome shotgun (WGS) entry which is preliminary data.</text>
</comment>
<keyword evidence="3" id="KW-1185">Reference proteome</keyword>
<organism evidence="2 3">
    <name type="scientific">Pseudoneobacillus rhizosphaerae</name>
    <dbReference type="NCBI Taxonomy" id="2880968"/>
    <lineage>
        <taxon>Bacteria</taxon>
        <taxon>Bacillati</taxon>
        <taxon>Bacillota</taxon>
        <taxon>Bacilli</taxon>
        <taxon>Bacillales</taxon>
        <taxon>Bacillaceae</taxon>
        <taxon>Pseudoneobacillus</taxon>
    </lineage>
</organism>
<dbReference type="Gene3D" id="3.10.450.40">
    <property type="match status" value="2"/>
</dbReference>
<evidence type="ECO:0000259" key="1">
    <source>
        <dbReference type="Pfam" id="PF17881"/>
    </source>
</evidence>
<feature type="domain" description="Cell wall elongation regulator TseB-like" evidence="1">
    <location>
        <begin position="28"/>
        <end position="72"/>
    </location>
</feature>
<gene>
    <name evidence="2" type="primary">ypmB</name>
    <name evidence="2" type="ORF">NEOCIP111885_01968</name>
</gene>
<evidence type="ECO:0000313" key="2">
    <source>
        <dbReference type="EMBL" id="CAG9608276.1"/>
    </source>
</evidence>